<reference evidence="1 2" key="1">
    <citation type="submission" date="2018-11" db="EMBL/GenBank/DDBJ databases">
        <authorList>
            <person name="Li F."/>
        </authorList>
    </citation>
    <scope>NUCLEOTIDE SEQUENCE [LARGE SCALE GENOMIC DNA]</scope>
    <source>
        <strain evidence="1 2">Gsoil 818</strain>
    </source>
</reference>
<accession>A0A3N0GGB1</accession>
<dbReference type="EMBL" id="RJSF01000048">
    <property type="protein sequence ID" value="RNM11495.1"/>
    <property type="molecule type" value="Genomic_DNA"/>
</dbReference>
<proteinExistence type="predicted"/>
<keyword evidence="2" id="KW-1185">Reference proteome</keyword>
<evidence type="ECO:0000313" key="1">
    <source>
        <dbReference type="EMBL" id="RNM11495.1"/>
    </source>
</evidence>
<sequence length="155" mass="15589">MVLTVSESRGVRLVGPPILDLPVESLVCKACDGRTVTRDLPPIGIDVAAVLEQLAGVGRSDVAAPGTHDAAPTCACGAPDLTWSTVVPLTVHTAGTTMTGEVPTTPSSASPTGILSCAACSGSWDATHPDLPARILNAFSAFDAALSRGEVGIDG</sequence>
<dbReference type="Proteomes" id="UP000279994">
    <property type="component" value="Unassembled WGS sequence"/>
</dbReference>
<gene>
    <name evidence="1" type="ORF">EFL26_22565</name>
</gene>
<evidence type="ECO:0000313" key="2">
    <source>
        <dbReference type="Proteomes" id="UP000279994"/>
    </source>
</evidence>
<name>A0A3N0GGB1_9ACTN</name>
<dbReference type="AlphaFoldDB" id="A0A3N0GGB1"/>
<protein>
    <submittedName>
        <fullName evidence="1">Uncharacterized protein</fullName>
    </submittedName>
</protein>
<comment type="caution">
    <text evidence="1">The sequence shown here is derived from an EMBL/GenBank/DDBJ whole genome shotgun (WGS) entry which is preliminary data.</text>
</comment>
<organism evidence="1 2">
    <name type="scientific">Nocardioides pocheonensis</name>
    <dbReference type="NCBI Taxonomy" id="661485"/>
    <lineage>
        <taxon>Bacteria</taxon>
        <taxon>Bacillati</taxon>
        <taxon>Actinomycetota</taxon>
        <taxon>Actinomycetes</taxon>
        <taxon>Propionibacteriales</taxon>
        <taxon>Nocardioidaceae</taxon>
        <taxon>Nocardioides</taxon>
    </lineage>
</organism>